<keyword evidence="3" id="KW-1185">Reference proteome</keyword>
<reference evidence="2" key="1">
    <citation type="submission" date="2023-08" db="EMBL/GenBank/DDBJ databases">
        <title>A de novo genome assembly of Solanum verrucosum Schlechtendal, a Mexican diploid species geographically isolated from the other diploid A-genome species in potato relatives.</title>
        <authorList>
            <person name="Hosaka K."/>
        </authorList>
    </citation>
    <scope>NUCLEOTIDE SEQUENCE</scope>
    <source>
        <tissue evidence="2">Young leaves</tissue>
    </source>
</reference>
<dbReference type="Pfam" id="PF24626">
    <property type="entry name" value="SH3_Tf2-1"/>
    <property type="match status" value="1"/>
</dbReference>
<evidence type="ECO:0000313" key="3">
    <source>
        <dbReference type="Proteomes" id="UP001234989"/>
    </source>
</evidence>
<name>A0AAF0QDF4_SOLVR</name>
<dbReference type="PANTHER" id="PTHR46148:SF58">
    <property type="entry name" value="RETROTRANSPOSON PROTEIN"/>
    <property type="match status" value="1"/>
</dbReference>
<dbReference type="GO" id="GO:0003676">
    <property type="term" value="F:nucleic acid binding"/>
    <property type="evidence" value="ECO:0007669"/>
    <property type="project" value="InterPro"/>
</dbReference>
<evidence type="ECO:0000313" key="2">
    <source>
        <dbReference type="EMBL" id="WMV18461.1"/>
    </source>
</evidence>
<feature type="domain" description="Tf2-1-like SH3-like" evidence="1">
    <location>
        <begin position="111"/>
        <end position="157"/>
    </location>
</feature>
<organism evidence="2 3">
    <name type="scientific">Solanum verrucosum</name>
    <dbReference type="NCBI Taxonomy" id="315347"/>
    <lineage>
        <taxon>Eukaryota</taxon>
        <taxon>Viridiplantae</taxon>
        <taxon>Streptophyta</taxon>
        <taxon>Embryophyta</taxon>
        <taxon>Tracheophyta</taxon>
        <taxon>Spermatophyta</taxon>
        <taxon>Magnoliopsida</taxon>
        <taxon>eudicotyledons</taxon>
        <taxon>Gunneridae</taxon>
        <taxon>Pentapetalae</taxon>
        <taxon>asterids</taxon>
        <taxon>lamiids</taxon>
        <taxon>Solanales</taxon>
        <taxon>Solanaceae</taxon>
        <taxon>Solanoideae</taxon>
        <taxon>Solaneae</taxon>
        <taxon>Solanum</taxon>
    </lineage>
</organism>
<dbReference type="EMBL" id="CP133614">
    <property type="protein sequence ID" value="WMV18461.1"/>
    <property type="molecule type" value="Genomic_DNA"/>
</dbReference>
<protein>
    <recommendedName>
        <fullName evidence="1">Tf2-1-like SH3-like domain-containing protein</fullName>
    </recommendedName>
</protein>
<sequence length="200" mass="24265">MKVERQNIGVDCMTKLTYLFLVQFSYLDEEYSKLYLTEMVRLHGIPLSIISDCGTQLTYMFWKSFKRCLGTHVKLLRLKTAQSQQYSYGDVRRRYLQFDVHYWINLKILPMKGVMRFGKKGKLSPHYLSPCMILRRFDKLAYELDLTNDLASVHPIFMYLYCTNVVEKRYQLFPFKVWEFMRIFLMKMFWLRFWTGKLRS</sequence>
<dbReference type="PANTHER" id="PTHR46148">
    <property type="entry name" value="CHROMO DOMAIN-CONTAINING PROTEIN"/>
    <property type="match status" value="1"/>
</dbReference>
<dbReference type="AlphaFoldDB" id="A0AAF0QDF4"/>
<evidence type="ECO:0000259" key="1">
    <source>
        <dbReference type="Pfam" id="PF24626"/>
    </source>
</evidence>
<dbReference type="InterPro" id="IPR012337">
    <property type="entry name" value="RNaseH-like_sf"/>
</dbReference>
<proteinExistence type="predicted"/>
<dbReference type="Proteomes" id="UP001234989">
    <property type="component" value="Chromosome 3"/>
</dbReference>
<accession>A0AAF0QDF4</accession>
<dbReference type="Gene3D" id="3.30.420.10">
    <property type="entry name" value="Ribonuclease H-like superfamily/Ribonuclease H"/>
    <property type="match status" value="1"/>
</dbReference>
<dbReference type="SUPFAM" id="SSF53098">
    <property type="entry name" value="Ribonuclease H-like"/>
    <property type="match status" value="1"/>
</dbReference>
<dbReference type="InterPro" id="IPR056924">
    <property type="entry name" value="SH3_Tf2-1"/>
</dbReference>
<dbReference type="InterPro" id="IPR036397">
    <property type="entry name" value="RNaseH_sf"/>
</dbReference>
<gene>
    <name evidence="2" type="ORF">MTR67_011846</name>
</gene>